<reference evidence="7 8" key="1">
    <citation type="journal article" date="2011" name="Proc. Natl. Acad. Sci. U.S.A.">
        <title>Evolutionary erosion of yeast sex chromosomes by mating-type switching accidents.</title>
        <authorList>
            <person name="Gordon J.L."/>
            <person name="Armisen D."/>
            <person name="Proux-Wera E."/>
            <person name="Oheigeartaigh S.S."/>
            <person name="Byrne K.P."/>
            <person name="Wolfe K.H."/>
        </authorList>
    </citation>
    <scope>NUCLEOTIDE SEQUENCE [LARGE SCALE GENOMIC DNA]</scope>
    <source>
        <strain evidence="8">ATCC 34711 / CBS 6284 / DSM 70876 / NBRC 10599 / NRRL Y-10934 / UCD 77-7</strain>
    </source>
</reference>
<dbReference type="GO" id="GO:0000460">
    <property type="term" value="P:maturation of 5.8S rRNA"/>
    <property type="evidence" value="ECO:0007669"/>
    <property type="project" value="EnsemblFungi"/>
</dbReference>
<dbReference type="FunCoup" id="I2H0T9">
    <property type="interactions" value="723"/>
</dbReference>
<dbReference type="InParanoid" id="I2H0T9"/>
<comment type="function">
    <text evidence="5">May play a role in ribosome biogenesis.</text>
</comment>
<feature type="compositionally biased region" description="Basic residues" evidence="6">
    <location>
        <begin position="16"/>
        <end position="25"/>
    </location>
</feature>
<keyword evidence="8" id="KW-1185">Reference proteome</keyword>
<dbReference type="GO" id="GO:0000463">
    <property type="term" value="P:maturation of LSU-rRNA from tricistronic rRNA transcript (SSU-rRNA, 5.8S rRNA, LSU-rRNA)"/>
    <property type="evidence" value="ECO:0007669"/>
    <property type="project" value="EnsemblFungi"/>
</dbReference>
<dbReference type="PANTHER" id="PTHR14211">
    <property type="entry name" value="GLIOMA SUPPRESSOR CANDIDATE REGION GENE 2"/>
    <property type="match status" value="1"/>
</dbReference>
<feature type="region of interest" description="Disordered" evidence="6">
    <location>
        <begin position="87"/>
        <end position="126"/>
    </location>
</feature>
<dbReference type="PANTHER" id="PTHR14211:SF7">
    <property type="entry name" value="RIBOSOME BIOGENESIS PROTEIN NOP53"/>
    <property type="match status" value="1"/>
</dbReference>
<dbReference type="Proteomes" id="UP000002866">
    <property type="component" value="Chromosome 3"/>
</dbReference>
<dbReference type="OrthoDB" id="5072at2759"/>
<dbReference type="AlphaFoldDB" id="I2H0T9"/>
<dbReference type="RefSeq" id="XP_004179510.1">
    <property type="nucleotide sequence ID" value="XM_004179462.1"/>
</dbReference>
<evidence type="ECO:0000256" key="5">
    <source>
        <dbReference type="PIRNR" id="PIRNR017302"/>
    </source>
</evidence>
<evidence type="ECO:0000256" key="4">
    <source>
        <dbReference type="ARBA" id="ARBA00023242"/>
    </source>
</evidence>
<feature type="region of interest" description="Disordered" evidence="6">
    <location>
        <begin position="159"/>
        <end position="179"/>
    </location>
</feature>
<dbReference type="Pfam" id="PF07767">
    <property type="entry name" value="Nop53"/>
    <property type="match status" value="1"/>
</dbReference>
<comment type="subcellular location">
    <subcellularLocation>
        <location evidence="5">Nucleus</location>
        <location evidence="5">Nucleolus</location>
    </subcellularLocation>
    <subcellularLocation>
        <location evidence="5">Nucleus</location>
        <location evidence="5">Nucleoplasm</location>
    </subcellularLocation>
</comment>
<dbReference type="OMA" id="TEKWTHK"/>
<dbReference type="eggNOG" id="KOG2823">
    <property type="taxonomic scope" value="Eukaryota"/>
</dbReference>
<evidence type="ECO:0000256" key="2">
    <source>
        <dbReference type="ARBA" id="ARBA00018339"/>
    </source>
</evidence>
<feature type="compositionally biased region" description="Acidic residues" evidence="6">
    <location>
        <begin position="286"/>
        <end position="313"/>
    </location>
</feature>
<accession>I2H0T9</accession>
<dbReference type="HOGENOM" id="CLU_035888_1_1_1"/>
<dbReference type="STRING" id="1071380.I2H0T9"/>
<dbReference type="GO" id="GO:0005654">
    <property type="term" value="C:nucleoplasm"/>
    <property type="evidence" value="ECO:0007669"/>
    <property type="project" value="UniProtKB-SubCell"/>
</dbReference>
<evidence type="ECO:0000256" key="6">
    <source>
        <dbReference type="SAM" id="MobiDB-lite"/>
    </source>
</evidence>
<evidence type="ECO:0000256" key="3">
    <source>
        <dbReference type="ARBA" id="ARBA00022517"/>
    </source>
</evidence>
<name>I2H0T9_HENB6</name>
<keyword evidence="3 5" id="KW-0690">Ribosome biogenesis</keyword>
<feature type="compositionally biased region" description="Basic residues" evidence="6">
    <location>
        <begin position="108"/>
        <end position="124"/>
    </location>
</feature>
<dbReference type="GO" id="GO:0000176">
    <property type="term" value="C:nuclear exosome (RNase complex)"/>
    <property type="evidence" value="ECO:0007669"/>
    <property type="project" value="EnsemblFungi"/>
</dbReference>
<dbReference type="GO" id="GO:0008097">
    <property type="term" value="F:5S rRNA binding"/>
    <property type="evidence" value="ECO:0007669"/>
    <property type="project" value="TreeGrafter"/>
</dbReference>
<keyword evidence="4 5" id="KW-0539">Nucleus</keyword>
<dbReference type="EMBL" id="HE806318">
    <property type="protein sequence ID" value="CCH59991.1"/>
    <property type="molecule type" value="Genomic_DNA"/>
</dbReference>
<gene>
    <name evidence="7" type="primary">TBLA0C01770</name>
    <name evidence="7" type="ORF">TBLA_0C01770</name>
</gene>
<proteinExistence type="inferred from homology"/>
<evidence type="ECO:0000313" key="7">
    <source>
        <dbReference type="EMBL" id="CCH59991.1"/>
    </source>
</evidence>
<comment type="similarity">
    <text evidence="1 5">Belongs to the NOP53 family.</text>
</comment>
<protein>
    <recommendedName>
        <fullName evidence="2 5">Ribosome biogenesis protein NOP53</fullName>
    </recommendedName>
</protein>
<dbReference type="KEGG" id="tbl:TBLA_0C01770"/>
<feature type="compositionally biased region" description="Basic and acidic residues" evidence="6">
    <location>
        <begin position="168"/>
        <end position="179"/>
    </location>
</feature>
<dbReference type="GO" id="GO:0005730">
    <property type="term" value="C:nucleolus"/>
    <property type="evidence" value="ECO:0007669"/>
    <property type="project" value="UniProtKB-SubCell"/>
</dbReference>
<evidence type="ECO:0000256" key="1">
    <source>
        <dbReference type="ARBA" id="ARBA00008838"/>
    </source>
</evidence>
<dbReference type="GO" id="GO:0000027">
    <property type="term" value="P:ribosomal large subunit assembly"/>
    <property type="evidence" value="ECO:0007669"/>
    <property type="project" value="UniProtKB-UniRule"/>
</dbReference>
<evidence type="ECO:0000313" key="8">
    <source>
        <dbReference type="Proteomes" id="UP000002866"/>
    </source>
</evidence>
<feature type="region of interest" description="Disordered" evidence="6">
    <location>
        <begin position="286"/>
        <end position="349"/>
    </location>
</feature>
<feature type="compositionally biased region" description="Basic residues" evidence="6">
    <location>
        <begin position="324"/>
        <end position="340"/>
    </location>
</feature>
<dbReference type="GO" id="GO:0000055">
    <property type="term" value="P:ribosomal large subunit export from nucleus"/>
    <property type="evidence" value="ECO:0007669"/>
    <property type="project" value="EnsemblFungi"/>
</dbReference>
<dbReference type="GeneID" id="14494971"/>
<feature type="region of interest" description="Disordered" evidence="6">
    <location>
        <begin position="1"/>
        <end position="27"/>
    </location>
</feature>
<sequence>MPPINTVPKPAQYKQSSRKGKKSWRKNIDLTDIESGIAENNEKEIHYGTNDLSKINNEQLFKVDSEGDEILKQKLIKRKQIKKNLKSTEILDSIKTNSKVSPLSHPKHDSKSKKHGNVNKKKKVQGVSKKELAKLMALAGRIDGESGIKNRLAKDGLVKSGNNDLWDANEKDAKSDDNTKMLPSGIKIKLYRKNSNKKVEIPEELLVNSSTSWSIPKVKPTTLDIEPVRVKEYKDLPHSGKSYNPASKDWEDLIQEEYELEKVKEDRRISIEEYKTKIAKLIKTLDDDELKESSSDEEDEDESEKEEEEEEDGEIRLSINKKVENKKKTKQQRNKSKRHNEKVSLQQDLKKYKKQLKELERLDEIEKELEAEKKDKLEKVDKKSTIRYKKNHKLGTKHKVREANLEVKFKDELSDSLRKVRPEGNLLYDTVRKLQSTGKMESRVRVAKGRKYKPKITEKWTYKDFK</sequence>
<dbReference type="PIRSF" id="PIRSF017302">
    <property type="entry name" value="Gltscr2"/>
    <property type="match status" value="1"/>
</dbReference>
<dbReference type="InterPro" id="IPR011687">
    <property type="entry name" value="Nop53/GLTSCR2"/>
</dbReference>
<organism evidence="7 8">
    <name type="scientific">Henningerozyma blattae (strain ATCC 34711 / CBS 6284 / DSM 70876 / NBRC 10599 / NRRL Y-10934 / UCD 77-7)</name>
    <name type="common">Yeast</name>
    <name type="synonym">Tetrapisispora blattae</name>
    <dbReference type="NCBI Taxonomy" id="1071380"/>
    <lineage>
        <taxon>Eukaryota</taxon>
        <taxon>Fungi</taxon>
        <taxon>Dikarya</taxon>
        <taxon>Ascomycota</taxon>
        <taxon>Saccharomycotina</taxon>
        <taxon>Saccharomycetes</taxon>
        <taxon>Saccharomycetales</taxon>
        <taxon>Saccharomycetaceae</taxon>
        <taxon>Henningerozyma</taxon>
    </lineage>
</organism>